<dbReference type="PROSITE" id="PS50109">
    <property type="entry name" value="HIS_KIN"/>
    <property type="match status" value="1"/>
</dbReference>
<dbReference type="PRINTS" id="PR00344">
    <property type="entry name" value="BCTRLSENSOR"/>
</dbReference>
<dbReference type="Gene3D" id="3.40.50.2300">
    <property type="match status" value="1"/>
</dbReference>
<keyword evidence="11" id="KW-1185">Reference proteome</keyword>
<protein>
    <recommendedName>
        <fullName evidence="2">histidine kinase</fullName>
        <ecNumber evidence="2">2.7.13.3</ecNumber>
    </recommendedName>
</protein>
<dbReference type="CDD" id="cd17546">
    <property type="entry name" value="REC_hyHK_CKI1_RcsC-like"/>
    <property type="match status" value="1"/>
</dbReference>
<dbReference type="InterPro" id="IPR011006">
    <property type="entry name" value="CheY-like_superfamily"/>
</dbReference>
<dbReference type="SUPFAM" id="SSF47384">
    <property type="entry name" value="Homodimeric domain of signal transducing histidine kinase"/>
    <property type="match status" value="1"/>
</dbReference>
<comment type="caution">
    <text evidence="10">The sequence shown here is derived from an EMBL/GenBank/DDBJ whole genome shotgun (WGS) entry which is preliminary data.</text>
</comment>
<feature type="domain" description="Histidine kinase" evidence="8">
    <location>
        <begin position="447"/>
        <end position="688"/>
    </location>
</feature>
<dbReference type="AlphaFoldDB" id="A0AAN8MWS5"/>
<feature type="compositionally biased region" description="Polar residues" evidence="7">
    <location>
        <begin position="197"/>
        <end position="206"/>
    </location>
</feature>
<organism evidence="10 11">
    <name type="scientific">Orbilia javanica</name>
    <dbReference type="NCBI Taxonomy" id="47235"/>
    <lineage>
        <taxon>Eukaryota</taxon>
        <taxon>Fungi</taxon>
        <taxon>Dikarya</taxon>
        <taxon>Ascomycota</taxon>
        <taxon>Pezizomycotina</taxon>
        <taxon>Orbiliomycetes</taxon>
        <taxon>Orbiliales</taxon>
        <taxon>Orbiliaceae</taxon>
        <taxon>Orbilia</taxon>
    </lineage>
</organism>
<dbReference type="InterPro" id="IPR003661">
    <property type="entry name" value="HisK_dim/P_dom"/>
</dbReference>
<evidence type="ECO:0000256" key="5">
    <source>
        <dbReference type="ARBA" id="ARBA00022777"/>
    </source>
</evidence>
<feature type="compositionally biased region" description="Basic and acidic residues" evidence="7">
    <location>
        <begin position="207"/>
        <end position="225"/>
    </location>
</feature>
<feature type="region of interest" description="Disordered" evidence="7">
    <location>
        <begin position="197"/>
        <end position="227"/>
    </location>
</feature>
<dbReference type="Pfam" id="PF00072">
    <property type="entry name" value="Response_reg"/>
    <property type="match status" value="1"/>
</dbReference>
<feature type="region of interest" description="Disordered" evidence="7">
    <location>
        <begin position="141"/>
        <end position="162"/>
    </location>
</feature>
<dbReference type="Gene3D" id="3.30.565.10">
    <property type="entry name" value="Histidine kinase-like ATPase, C-terminal domain"/>
    <property type="match status" value="1"/>
</dbReference>
<dbReference type="EMBL" id="JAVHNR010000002">
    <property type="protein sequence ID" value="KAK6350474.1"/>
    <property type="molecule type" value="Genomic_DNA"/>
</dbReference>
<sequence>MPLRLRFPTKDKKGHQPSISESSRRTSSEEDRARHQIRCPQCSHTWMGRSRSDDQGRGFDPVFSSLGFDFSPIPTLVIAPNSTIGNANKIAVTLFSHLVKVYGSLNGIHVGELGVEFQEQRWVTLGMVVEKRRAQFLETSGTKTNTPIGSPSKKFETGEGGFGRRAADALKGKAKSSKDAEPEENAESFEVMIRFPNGQTPLYQPNSRRESFGKTANRRQEEPDKQNTTLVPATLFLSFTDSGREVYTVMSILTHDSISVAGNAVTNQKREKTREMIVPGNISMATEFASQAERVRDSTLEHLDSHFIAMNTRGDITITNSSTRKFFGLESPMPDIGIGRTTSDWVSRLNVYDTKFSTSSPFTEYFHHNLRRKTTATKDSFGVYVKDTPKLMEVSGLPLYAVNTPWVKDLDRELVGYLTMFRDITKQREIDATQQQDERLRGIFTSGVVSELRTPIAGIVGLLQLLNETRLNQEQTTHLMGLLRSVNFLLISIDDIVDFSSFEMRQSVVKAKAFNLFNLIHHVSNLSFLTFSKRDVQFTTDFEGLRSITRYKYEGAEGDEERTLDERMECVMIGDESNARRVLTNILSNAFKYTSEGYVSLRAYVVSTQGSTCKICFEVKDTGIGISEEAGKSIFKPFAEDDETGRKPTDGLGLYVTQKIVKQLGGNLDFFSTLGIGSVFKITFPFIRDSNAKLPETQDKVEDLLHVTSDILQKDFVERRRVSDPLSLRLPESDGEEDAARPEAVPEIKPSPLTSSLPEVTRTAPSPPTEPEEEKKKKPSTKKRPQYSPVPTRGEPRREDSKESVSSVRGAPSDTKGLKIMVVEDNWALQNITKLRLEKLGCEAIIAPNGIDALRLLSTKLAEPDFILMDLQMPLMDGYDTTKNIRSAAEPGLKDFQYIPIIAVTASTLEEDREKAFKVGMSDYVFKPLGLNVLKELIAKYGTKQMPTSNADGNNNLQPENAAS</sequence>
<dbReference type="GO" id="GO:0000155">
    <property type="term" value="F:phosphorelay sensor kinase activity"/>
    <property type="evidence" value="ECO:0007669"/>
    <property type="project" value="InterPro"/>
</dbReference>
<dbReference type="EC" id="2.7.13.3" evidence="2"/>
<evidence type="ECO:0000313" key="11">
    <source>
        <dbReference type="Proteomes" id="UP001313282"/>
    </source>
</evidence>
<keyword evidence="4" id="KW-0808">Transferase</keyword>
<evidence type="ECO:0000256" key="7">
    <source>
        <dbReference type="SAM" id="MobiDB-lite"/>
    </source>
</evidence>
<dbReference type="InterPro" id="IPR004358">
    <property type="entry name" value="Sig_transdc_His_kin-like_C"/>
</dbReference>
<keyword evidence="5" id="KW-0418">Kinase</keyword>
<evidence type="ECO:0000256" key="6">
    <source>
        <dbReference type="PROSITE-ProRule" id="PRU00169"/>
    </source>
</evidence>
<dbReference type="GO" id="GO:0009927">
    <property type="term" value="F:histidine phosphotransfer kinase activity"/>
    <property type="evidence" value="ECO:0007669"/>
    <property type="project" value="TreeGrafter"/>
</dbReference>
<dbReference type="SUPFAM" id="SSF55874">
    <property type="entry name" value="ATPase domain of HSP90 chaperone/DNA topoisomerase II/histidine kinase"/>
    <property type="match status" value="1"/>
</dbReference>
<dbReference type="Gene3D" id="3.30.450.20">
    <property type="entry name" value="PAS domain"/>
    <property type="match status" value="1"/>
</dbReference>
<dbReference type="Proteomes" id="UP001313282">
    <property type="component" value="Unassembled WGS sequence"/>
</dbReference>
<reference evidence="10 11" key="1">
    <citation type="submission" date="2019-10" db="EMBL/GenBank/DDBJ databases">
        <authorList>
            <person name="Palmer J.M."/>
        </authorList>
    </citation>
    <scope>NUCLEOTIDE SEQUENCE [LARGE SCALE GENOMIC DNA]</scope>
    <source>
        <strain evidence="10 11">TWF718</strain>
    </source>
</reference>
<feature type="domain" description="Response regulatory" evidence="9">
    <location>
        <begin position="819"/>
        <end position="942"/>
    </location>
</feature>
<dbReference type="Gene3D" id="1.10.287.130">
    <property type="match status" value="1"/>
</dbReference>
<dbReference type="InterPro" id="IPR036097">
    <property type="entry name" value="HisK_dim/P_sf"/>
</dbReference>
<dbReference type="Pfam" id="PF00512">
    <property type="entry name" value="HisKA"/>
    <property type="match status" value="1"/>
</dbReference>
<evidence type="ECO:0000256" key="4">
    <source>
        <dbReference type="ARBA" id="ARBA00022679"/>
    </source>
</evidence>
<evidence type="ECO:0000256" key="2">
    <source>
        <dbReference type="ARBA" id="ARBA00012438"/>
    </source>
</evidence>
<evidence type="ECO:0000313" key="10">
    <source>
        <dbReference type="EMBL" id="KAK6350474.1"/>
    </source>
</evidence>
<keyword evidence="3 6" id="KW-0597">Phosphoprotein</keyword>
<dbReference type="InterPro" id="IPR005467">
    <property type="entry name" value="His_kinase_dom"/>
</dbReference>
<evidence type="ECO:0000259" key="8">
    <source>
        <dbReference type="PROSITE" id="PS50109"/>
    </source>
</evidence>
<feature type="modified residue" description="4-aspartylphosphate" evidence="6">
    <location>
        <position position="870"/>
    </location>
</feature>
<dbReference type="SMART" id="SM00448">
    <property type="entry name" value="REC"/>
    <property type="match status" value="1"/>
</dbReference>
<feature type="compositionally biased region" description="Basic and acidic residues" evidence="7">
    <location>
        <begin position="22"/>
        <end position="34"/>
    </location>
</feature>
<proteinExistence type="predicted"/>
<dbReference type="PANTHER" id="PTHR43047:SF71">
    <property type="entry name" value="HISTIDINE KINASE CONTAINING CHEY-HOMOLOGOUS RECEIVER DOMAIN-RELATED"/>
    <property type="match status" value="1"/>
</dbReference>
<dbReference type="GO" id="GO:0005886">
    <property type="term" value="C:plasma membrane"/>
    <property type="evidence" value="ECO:0007669"/>
    <property type="project" value="TreeGrafter"/>
</dbReference>
<feature type="region of interest" description="Disordered" evidence="7">
    <location>
        <begin position="727"/>
        <end position="813"/>
    </location>
</feature>
<evidence type="ECO:0000256" key="3">
    <source>
        <dbReference type="ARBA" id="ARBA00022553"/>
    </source>
</evidence>
<dbReference type="CDD" id="cd00082">
    <property type="entry name" value="HisKA"/>
    <property type="match status" value="1"/>
</dbReference>
<gene>
    <name evidence="10" type="ORF">TWF718_003665</name>
</gene>
<dbReference type="Pfam" id="PF02518">
    <property type="entry name" value="HATPase_c"/>
    <property type="match status" value="1"/>
</dbReference>
<dbReference type="SMART" id="SM00387">
    <property type="entry name" value="HATPase_c"/>
    <property type="match status" value="1"/>
</dbReference>
<evidence type="ECO:0000259" key="9">
    <source>
        <dbReference type="PROSITE" id="PS50110"/>
    </source>
</evidence>
<dbReference type="PANTHER" id="PTHR43047">
    <property type="entry name" value="TWO-COMPONENT HISTIDINE PROTEIN KINASE"/>
    <property type="match status" value="1"/>
</dbReference>
<dbReference type="InterPro" id="IPR001789">
    <property type="entry name" value="Sig_transdc_resp-reg_receiver"/>
</dbReference>
<dbReference type="InterPro" id="IPR036890">
    <property type="entry name" value="HATPase_C_sf"/>
</dbReference>
<dbReference type="SMART" id="SM00388">
    <property type="entry name" value="HisKA"/>
    <property type="match status" value="1"/>
</dbReference>
<feature type="compositionally biased region" description="Basic and acidic residues" evidence="7">
    <location>
        <begin position="794"/>
        <end position="803"/>
    </location>
</feature>
<accession>A0AAN8MWS5</accession>
<name>A0AAN8MWS5_9PEZI</name>
<dbReference type="InterPro" id="IPR003594">
    <property type="entry name" value="HATPase_dom"/>
</dbReference>
<comment type="catalytic activity">
    <reaction evidence="1">
        <text>ATP + protein L-histidine = ADP + protein N-phospho-L-histidine.</text>
        <dbReference type="EC" id="2.7.13.3"/>
    </reaction>
</comment>
<evidence type="ECO:0000256" key="1">
    <source>
        <dbReference type="ARBA" id="ARBA00000085"/>
    </source>
</evidence>
<dbReference type="SUPFAM" id="SSF52172">
    <property type="entry name" value="CheY-like"/>
    <property type="match status" value="1"/>
</dbReference>
<feature type="region of interest" description="Disordered" evidence="7">
    <location>
        <begin position="1"/>
        <end position="36"/>
    </location>
</feature>
<dbReference type="PROSITE" id="PS50110">
    <property type="entry name" value="RESPONSE_REGULATORY"/>
    <property type="match status" value="1"/>
</dbReference>